<gene>
    <name evidence="1" type="ORF">ALC56_01203</name>
</gene>
<evidence type="ECO:0000313" key="1">
    <source>
        <dbReference type="EMBL" id="KYN44338.1"/>
    </source>
</evidence>
<accession>A0A151K0R6</accession>
<evidence type="ECO:0000313" key="2">
    <source>
        <dbReference type="Proteomes" id="UP000078541"/>
    </source>
</evidence>
<dbReference type="EMBL" id="KQ981229">
    <property type="protein sequence ID" value="KYN44338.1"/>
    <property type="molecule type" value="Genomic_DNA"/>
</dbReference>
<reference evidence="1 2" key="1">
    <citation type="submission" date="2016-03" db="EMBL/GenBank/DDBJ databases">
        <title>Trachymyrmex septentrionalis WGS genome.</title>
        <authorList>
            <person name="Nygaard S."/>
            <person name="Hu H."/>
            <person name="Boomsma J."/>
            <person name="Zhang G."/>
        </authorList>
    </citation>
    <scope>NUCLEOTIDE SEQUENCE [LARGE SCALE GENOMIC DNA]</scope>
    <source>
        <strain evidence="1">Tsep2-gDNA-1</strain>
        <tissue evidence="1">Whole body</tissue>
    </source>
</reference>
<sequence>MDDCKDITSDNVIEVLFTDGVRYFITAT</sequence>
<organism evidence="1 2">
    <name type="scientific">Trachymyrmex septentrionalis</name>
    <dbReference type="NCBI Taxonomy" id="34720"/>
    <lineage>
        <taxon>Eukaryota</taxon>
        <taxon>Metazoa</taxon>
        <taxon>Ecdysozoa</taxon>
        <taxon>Arthropoda</taxon>
        <taxon>Hexapoda</taxon>
        <taxon>Insecta</taxon>
        <taxon>Pterygota</taxon>
        <taxon>Neoptera</taxon>
        <taxon>Endopterygota</taxon>
        <taxon>Hymenoptera</taxon>
        <taxon>Apocrita</taxon>
        <taxon>Aculeata</taxon>
        <taxon>Formicoidea</taxon>
        <taxon>Formicidae</taxon>
        <taxon>Myrmicinae</taxon>
        <taxon>Trachymyrmex</taxon>
    </lineage>
</organism>
<protein>
    <submittedName>
        <fullName evidence="1">Uncharacterized protein</fullName>
    </submittedName>
</protein>
<keyword evidence="2" id="KW-1185">Reference proteome</keyword>
<proteinExistence type="predicted"/>
<dbReference type="AlphaFoldDB" id="A0A151K0R6"/>
<dbReference type="Proteomes" id="UP000078541">
    <property type="component" value="Unassembled WGS sequence"/>
</dbReference>
<name>A0A151K0R6_9HYME</name>